<dbReference type="RefSeq" id="WP_029203557.1">
    <property type="nucleotide sequence ID" value="NZ_AJYW02000041.1"/>
</dbReference>
<protein>
    <recommendedName>
        <fullName evidence="3">MmcQ/YjbR family DNA-binding protein</fullName>
    </recommendedName>
</protein>
<organism evidence="1 2">
    <name type="scientific">Vibrio genomosp. F6 str. FF-238</name>
    <dbReference type="NCBI Taxonomy" id="1191298"/>
    <lineage>
        <taxon>Bacteria</taxon>
        <taxon>Pseudomonadati</taxon>
        <taxon>Pseudomonadota</taxon>
        <taxon>Gammaproteobacteria</taxon>
        <taxon>Vibrionales</taxon>
        <taxon>Vibrionaceae</taxon>
        <taxon>Vibrio</taxon>
    </lineage>
</organism>
<evidence type="ECO:0008006" key="3">
    <source>
        <dbReference type="Google" id="ProtNLM"/>
    </source>
</evidence>
<accession>A0A1E5D555</accession>
<keyword evidence="2" id="KW-1185">Reference proteome</keyword>
<dbReference type="InterPro" id="IPR038056">
    <property type="entry name" value="YjbR-like_sf"/>
</dbReference>
<dbReference type="Pfam" id="PF04237">
    <property type="entry name" value="YjbR"/>
    <property type="match status" value="1"/>
</dbReference>
<dbReference type="InterPro" id="IPR058532">
    <property type="entry name" value="YjbR/MT2646/Rv2570-like"/>
</dbReference>
<dbReference type="SUPFAM" id="SSF142906">
    <property type="entry name" value="YjbR-like"/>
    <property type="match status" value="1"/>
</dbReference>
<dbReference type="InterPro" id="IPR007351">
    <property type="entry name" value="YjbR"/>
</dbReference>
<gene>
    <name evidence="1" type="ORF">A130_12860</name>
</gene>
<dbReference type="AlphaFoldDB" id="A0A1E5D555"/>
<evidence type="ECO:0000313" key="2">
    <source>
        <dbReference type="Proteomes" id="UP000094165"/>
    </source>
</evidence>
<evidence type="ECO:0000313" key="1">
    <source>
        <dbReference type="EMBL" id="OEE78726.1"/>
    </source>
</evidence>
<sequence>MTLKSIEDYLEQCVAAESSYPFGPEALVFKVKGKMFALTSQTSDEPYVTLKCTPADGEVLVSEFDAIRPGYHMNKRHWISIAINGDVDEAMLQDLATQSYKLVVSKLKKSDREELNNSNQ</sequence>
<dbReference type="PANTHER" id="PTHR35145:SF1">
    <property type="entry name" value="CYTOPLASMIC PROTEIN"/>
    <property type="match status" value="1"/>
</dbReference>
<name>A0A1E5D555_9VIBR</name>
<dbReference type="PANTHER" id="PTHR35145">
    <property type="entry name" value="CYTOPLASMIC PROTEIN-RELATED"/>
    <property type="match status" value="1"/>
</dbReference>
<dbReference type="Proteomes" id="UP000094165">
    <property type="component" value="Unassembled WGS sequence"/>
</dbReference>
<reference evidence="1 2" key="1">
    <citation type="journal article" date="2012" name="Science">
        <title>Ecological populations of bacteria act as socially cohesive units of antibiotic production and resistance.</title>
        <authorList>
            <person name="Cordero O.X."/>
            <person name="Wildschutte H."/>
            <person name="Kirkup B."/>
            <person name="Proehl S."/>
            <person name="Ngo L."/>
            <person name="Hussain F."/>
            <person name="Le Roux F."/>
            <person name="Mincer T."/>
            <person name="Polz M.F."/>
        </authorList>
    </citation>
    <scope>NUCLEOTIDE SEQUENCE [LARGE SCALE GENOMIC DNA]</scope>
    <source>
        <strain evidence="1 2">FF-238</strain>
    </source>
</reference>
<comment type="caution">
    <text evidence="1">The sequence shown here is derived from an EMBL/GenBank/DDBJ whole genome shotgun (WGS) entry which is preliminary data.</text>
</comment>
<proteinExistence type="predicted"/>
<dbReference type="Gene3D" id="3.90.1150.30">
    <property type="match status" value="1"/>
</dbReference>
<dbReference type="EMBL" id="AJYW02000041">
    <property type="protein sequence ID" value="OEE78726.1"/>
    <property type="molecule type" value="Genomic_DNA"/>
</dbReference>